<dbReference type="AlphaFoldDB" id="A0A1I8EYC8"/>
<protein>
    <submittedName>
        <fullName evidence="1">Uncharacterized protein</fullName>
    </submittedName>
</protein>
<name>A0A1I8EYC8_WUCBA</name>
<dbReference type="WBParaSite" id="maker-PairedContig_673-snap-gene-0.13-mRNA-1">
    <property type="protein sequence ID" value="maker-PairedContig_673-snap-gene-0.13-mRNA-1"/>
    <property type="gene ID" value="maker-PairedContig_673-snap-gene-0.13"/>
</dbReference>
<proteinExistence type="predicted"/>
<organism evidence="1">
    <name type="scientific">Wuchereria bancrofti</name>
    <dbReference type="NCBI Taxonomy" id="6293"/>
    <lineage>
        <taxon>Eukaryota</taxon>
        <taxon>Metazoa</taxon>
        <taxon>Ecdysozoa</taxon>
        <taxon>Nematoda</taxon>
        <taxon>Chromadorea</taxon>
        <taxon>Rhabditida</taxon>
        <taxon>Spirurina</taxon>
        <taxon>Spiruromorpha</taxon>
        <taxon>Filarioidea</taxon>
        <taxon>Onchocercidae</taxon>
        <taxon>Wuchereria</taxon>
    </lineage>
</organism>
<evidence type="ECO:0000313" key="1">
    <source>
        <dbReference type="WBParaSite" id="maker-PairedContig_673-snap-gene-0.13-mRNA-1"/>
    </source>
</evidence>
<accession>A0A1I8EYC8</accession>
<reference evidence="1" key="1">
    <citation type="submission" date="2016-11" db="UniProtKB">
        <authorList>
            <consortium name="WormBaseParasite"/>
        </authorList>
    </citation>
    <scope>IDENTIFICATION</scope>
    <source>
        <strain evidence="1">pt0022</strain>
    </source>
</reference>
<sequence length="273" mass="32728">MDRVHREIDSTSERRKSARRIAFIVQRPPTEDNFDWHQLIHRFNRKSYCKTKTALLILHCKRIRKLVDDVNWRYRVHGGFDVTPSDTFKQIVSKVFFPVENVWRTASHYRLHEMYQPNLGEYRQSKSFSSLAPSNGIPYEDRDTQRYFGTFRSYVPKQAEWKFALEKYSKPRIYRKRLLKTKAEMNEAVSELKLKPSYQKLNEFPTSTSRIDNYNLYWRGRLNGVFGTGALFYPSNFIGEEDRRYERIYWGQDWMDYITPSARHATSLLLSAY</sequence>